<dbReference type="InterPro" id="IPR010273">
    <property type="entry name" value="DUF881"/>
</dbReference>
<evidence type="ECO:0000256" key="1">
    <source>
        <dbReference type="ARBA" id="ARBA00009108"/>
    </source>
</evidence>
<evidence type="ECO:0000313" key="2">
    <source>
        <dbReference type="EMBL" id="MBC2959497.1"/>
    </source>
</evidence>
<accession>A0ABR6U4Y9</accession>
<comment type="similarity">
    <text evidence="1">Belongs to the UPF0749 family.</text>
</comment>
<organism evidence="2 3">
    <name type="scientific">Nocardioides deserti</name>
    <dbReference type="NCBI Taxonomy" id="1588644"/>
    <lineage>
        <taxon>Bacteria</taxon>
        <taxon>Bacillati</taxon>
        <taxon>Actinomycetota</taxon>
        <taxon>Actinomycetes</taxon>
        <taxon>Propionibacteriales</taxon>
        <taxon>Nocardioidaceae</taxon>
        <taxon>Nocardioides</taxon>
    </lineage>
</organism>
<dbReference type="PANTHER" id="PTHR37313:SF4">
    <property type="entry name" value="CONSERVED MEMBRANE PROTEIN-RELATED"/>
    <property type="match status" value="1"/>
</dbReference>
<name>A0ABR6U4Y9_9ACTN</name>
<sequence length="229" mass="24212">MVALSGTLFVASALNSDGTDLRPGRYTDLASLVEAEADQYDALRRRAAALDSEVDRLAGSVPNSGVLRARRKAERLRDAAGLEAEQGDGLRITLSDAEPEVVEAQPEEGTDFDEFVVHQQDIQAVVNALWRGGATAITIAGQRIITTTGIKCEGNAVTLHGVPYPQPYVIEAVGDPAVLQASVAGDDYVAAYLEAVARGAVGWDLEVEDEVVAPAYDGVLTMSYAEPIA</sequence>
<reference evidence="2 3" key="1">
    <citation type="submission" date="2020-08" db="EMBL/GenBank/DDBJ databases">
        <title>novel species in genus Nocardioides.</title>
        <authorList>
            <person name="Zhang G."/>
        </authorList>
    </citation>
    <scope>NUCLEOTIDE SEQUENCE [LARGE SCALE GENOMIC DNA]</scope>
    <source>
        <strain evidence="2 3">SC8A-24</strain>
    </source>
</reference>
<evidence type="ECO:0000313" key="3">
    <source>
        <dbReference type="Proteomes" id="UP000604001"/>
    </source>
</evidence>
<keyword evidence="3" id="KW-1185">Reference proteome</keyword>
<proteinExistence type="inferred from homology"/>
<dbReference type="Pfam" id="PF05949">
    <property type="entry name" value="DUF881"/>
    <property type="match status" value="1"/>
</dbReference>
<gene>
    <name evidence="2" type="ORF">H7344_04230</name>
</gene>
<dbReference type="Gene3D" id="3.30.70.1880">
    <property type="entry name" value="Protein of unknown function DUF881"/>
    <property type="match status" value="1"/>
</dbReference>
<dbReference type="PANTHER" id="PTHR37313">
    <property type="entry name" value="UPF0749 PROTEIN RV1825"/>
    <property type="match status" value="1"/>
</dbReference>
<dbReference type="Proteomes" id="UP000604001">
    <property type="component" value="Unassembled WGS sequence"/>
</dbReference>
<comment type="caution">
    <text evidence="2">The sequence shown here is derived from an EMBL/GenBank/DDBJ whole genome shotgun (WGS) entry which is preliminary data.</text>
</comment>
<dbReference type="EMBL" id="JACMYC010000002">
    <property type="protein sequence ID" value="MBC2959497.1"/>
    <property type="molecule type" value="Genomic_DNA"/>
</dbReference>
<protein>
    <submittedName>
        <fullName evidence="2">DUF881 domain-containing protein</fullName>
    </submittedName>
</protein>